<gene>
    <name evidence="1" type="ORF">NCTC11976_02665</name>
</gene>
<keyword evidence="2" id="KW-1185">Reference proteome</keyword>
<evidence type="ECO:0000313" key="1">
    <source>
        <dbReference type="EMBL" id="VEB38301.1"/>
    </source>
</evidence>
<accession>A0ABY6T8H1</accession>
<protein>
    <submittedName>
        <fullName evidence="1">Uncharacterized protein</fullName>
    </submittedName>
</protein>
<organism evidence="1 2">
    <name type="scientific">Legionella cherrii</name>
    <dbReference type="NCBI Taxonomy" id="28084"/>
    <lineage>
        <taxon>Bacteria</taxon>
        <taxon>Pseudomonadati</taxon>
        <taxon>Pseudomonadota</taxon>
        <taxon>Gammaproteobacteria</taxon>
        <taxon>Legionellales</taxon>
        <taxon>Legionellaceae</taxon>
        <taxon>Legionella</taxon>
    </lineage>
</organism>
<dbReference type="EMBL" id="LR134173">
    <property type="protein sequence ID" value="VEB38301.1"/>
    <property type="molecule type" value="Genomic_DNA"/>
</dbReference>
<name>A0ABY6T8H1_9GAMM</name>
<reference evidence="1 2" key="1">
    <citation type="submission" date="2018-12" db="EMBL/GenBank/DDBJ databases">
        <authorList>
            <consortium name="Pathogen Informatics"/>
        </authorList>
    </citation>
    <scope>NUCLEOTIDE SEQUENCE [LARGE SCALE GENOMIC DNA]</scope>
    <source>
        <strain evidence="1 2">NCTC11976</strain>
    </source>
</reference>
<sequence>MLGLISPMKGIIRFFRLAGFATLSTILAPFAKAAWLSILPEFNPFKYHSFPVNGATQSHRLTAALQQQIIRLAKQDRLIELPPVLTFQSVMDFTVSTRAIINAFYANLPANGN</sequence>
<dbReference type="Proteomes" id="UP000277577">
    <property type="component" value="Chromosome"/>
</dbReference>
<evidence type="ECO:0000313" key="2">
    <source>
        <dbReference type="Proteomes" id="UP000277577"/>
    </source>
</evidence>
<proteinExistence type="predicted"/>